<dbReference type="Gene3D" id="3.90.1600.10">
    <property type="entry name" value="Palm domain of DNA polymerase"/>
    <property type="match status" value="1"/>
</dbReference>
<accession>A0A6C0B8X1</accession>
<dbReference type="InterPro" id="IPR042087">
    <property type="entry name" value="DNA_pol_B_thumb"/>
</dbReference>
<dbReference type="GO" id="GO:0008296">
    <property type="term" value="F:3'-5'-DNA exonuclease activity"/>
    <property type="evidence" value="ECO:0007669"/>
    <property type="project" value="TreeGrafter"/>
</dbReference>
<dbReference type="GO" id="GO:0000166">
    <property type="term" value="F:nucleotide binding"/>
    <property type="evidence" value="ECO:0007669"/>
    <property type="project" value="InterPro"/>
</dbReference>
<keyword evidence="6" id="KW-0238">DNA-binding</keyword>
<dbReference type="GO" id="GO:0006297">
    <property type="term" value="P:nucleotide-excision repair, DNA gap filling"/>
    <property type="evidence" value="ECO:0007669"/>
    <property type="project" value="TreeGrafter"/>
</dbReference>
<dbReference type="GO" id="GO:0043625">
    <property type="term" value="C:delta DNA polymerase complex"/>
    <property type="evidence" value="ECO:0007669"/>
    <property type="project" value="TreeGrafter"/>
</dbReference>
<dbReference type="InterPro" id="IPR036397">
    <property type="entry name" value="RNaseH_sf"/>
</dbReference>
<evidence type="ECO:0000259" key="8">
    <source>
        <dbReference type="Pfam" id="PF00136"/>
    </source>
</evidence>
<sequence length="1202" mass="138950">MQVKLLDFQTSTRDDAFIIHMFGLNEEGKSFSIEIPDFKPSFYCRVPDWYTKIHKNDFLTHVKTSIGPYMADGIVDCALVHRKKMDGFDGQRDHKFICFKFKGLPCFHRVKNLWYHEITSSKPSKFNKKQGFAWVLKEKGYLFKNHYIQLYESFIPPLLRYFHIKNLSPSGWVQLNNYTETEEPVTTCDYEFIVSAKDVDPLPTKETIVPYKICSFDIEASSSHGDFPLPVKDYKKLAQNIVEQCEHSDTTHIKELLFNCIQSAFGFTQMEYIDIVYPKKQLSESQLATLFDRWIQQPLKNYVPTESVQLHSIVQEDSDDENPHSGPTSEYNQESTVLDMMRDVDFDKESKINELQKSLNHMFPKLEGDKITFIGSTFVNYGINKPYLNHCIVLGGCSPIENTEIECYDTEEKVLLAWKDLIQRENPDILIGYNTFGFDCKFMFHRAVENNCIDEFLQLSRTKNLAGKYENGEWSIEESTIFLASGEYNLSYFKMQGRLQIDLYTMFRRDYQLESYKLDNVSAYFIGDKVTKLEHKEDVNETYVYSKNLQGLEPMNYVVFEEVSHSSDYYKNGKKFQAMRVYKEYFVVEGIINPNLKKQVKWCLAKDDVDHHEIFRLAKGSDDDRAIIARYCIQDCNLVHHLFQKIDLLPELGEMANICSVPIEFIVMRGQGIKLASLLAKQCREQGILMPVVQKSDNEEGYEGAIVLDPKCGFYFETPVIVTDFNSLYPSVICADNMSHDSLVSVKVYDLEHNLIQEYGMKQNGVYIYDNLPEYTYVDIQSDTFRYVRKTPKAAAVKQVSGYQVCRFAQFPDDKKAIIPSVLEKLLKARKDTRKMIETEPDPFMKKILNKRQNAFKVAANSVYGQCGASTSMFYNKYVASSCTAGGRNMLLFAKEVVENVYKNRECETIYGKVIATSEYIYGDTDSVFFRFNLIQDGKQLLGKDALGISMELGKEAGDLVTAMLKPPHKLAFEKAILPFALFSKKRYIGDYYEDDTEHCYRKSMGIVLKRRDNSPFLKDGYGGVIDILMKDQDVSKAVSFVKTTMVKLVEGQISLEKLCITKSLRSGYKKPESIAHKVLADRIGKRDPGNKPKPGDRVKFAFIEVPKEKGVKQLQGNKVETPEFIREQKCTIDYKHYITNQLMKPLQQVFGLVLEHLPGFDKQKYEADLDKFRELDKEAFEKKETLVRNKEIKRLIFDEFI</sequence>
<dbReference type="InterPro" id="IPR023211">
    <property type="entry name" value="DNA_pol_palm_dom_sf"/>
</dbReference>
<keyword evidence="3" id="KW-0808">Transferase</keyword>
<comment type="similarity">
    <text evidence="1">Belongs to the DNA polymerase type-B family.</text>
</comment>
<evidence type="ECO:0000256" key="2">
    <source>
        <dbReference type="ARBA" id="ARBA00012417"/>
    </source>
</evidence>
<dbReference type="PANTHER" id="PTHR10322">
    <property type="entry name" value="DNA POLYMERASE CATALYTIC SUBUNIT"/>
    <property type="match status" value="1"/>
</dbReference>
<dbReference type="EMBL" id="MN739097">
    <property type="protein sequence ID" value="QHS88490.1"/>
    <property type="molecule type" value="Genomic_DNA"/>
</dbReference>
<dbReference type="Gene3D" id="3.30.420.10">
    <property type="entry name" value="Ribonuclease H-like superfamily/Ribonuclease H"/>
    <property type="match status" value="2"/>
</dbReference>
<proteinExistence type="inferred from homology"/>
<dbReference type="GO" id="GO:0003887">
    <property type="term" value="F:DNA-directed DNA polymerase activity"/>
    <property type="evidence" value="ECO:0007669"/>
    <property type="project" value="UniProtKB-KW"/>
</dbReference>
<dbReference type="InterPro" id="IPR006172">
    <property type="entry name" value="DNA-dir_DNA_pol_B"/>
</dbReference>
<dbReference type="InterPro" id="IPR006133">
    <property type="entry name" value="DNA-dir_DNA_pol_B_exonuc"/>
</dbReference>
<dbReference type="Pfam" id="PF00136">
    <property type="entry name" value="DNA_pol_B"/>
    <property type="match status" value="1"/>
</dbReference>
<evidence type="ECO:0000313" key="10">
    <source>
        <dbReference type="EMBL" id="QHS88490.1"/>
    </source>
</evidence>
<evidence type="ECO:0000259" key="9">
    <source>
        <dbReference type="Pfam" id="PF03104"/>
    </source>
</evidence>
<dbReference type="SUPFAM" id="SSF56672">
    <property type="entry name" value="DNA/RNA polymerases"/>
    <property type="match status" value="1"/>
</dbReference>
<dbReference type="GO" id="GO:0006287">
    <property type="term" value="P:base-excision repair, gap-filling"/>
    <property type="evidence" value="ECO:0007669"/>
    <property type="project" value="TreeGrafter"/>
</dbReference>
<evidence type="ECO:0000256" key="4">
    <source>
        <dbReference type="ARBA" id="ARBA00022695"/>
    </source>
</evidence>
<feature type="domain" description="DNA-directed DNA polymerase family B exonuclease" evidence="9">
    <location>
        <begin position="359"/>
        <end position="521"/>
    </location>
</feature>
<dbReference type="PRINTS" id="PR00106">
    <property type="entry name" value="DNAPOLB"/>
</dbReference>
<dbReference type="InterPro" id="IPR043502">
    <property type="entry name" value="DNA/RNA_pol_sf"/>
</dbReference>
<dbReference type="EC" id="2.7.7.7" evidence="2"/>
<dbReference type="Pfam" id="PF03104">
    <property type="entry name" value="DNA_pol_B_exo1"/>
    <property type="match status" value="2"/>
</dbReference>
<comment type="catalytic activity">
    <reaction evidence="7">
        <text>DNA(n) + a 2'-deoxyribonucleoside 5'-triphosphate = DNA(n+1) + diphosphate</text>
        <dbReference type="Rhea" id="RHEA:22508"/>
        <dbReference type="Rhea" id="RHEA-COMP:17339"/>
        <dbReference type="Rhea" id="RHEA-COMP:17340"/>
        <dbReference type="ChEBI" id="CHEBI:33019"/>
        <dbReference type="ChEBI" id="CHEBI:61560"/>
        <dbReference type="ChEBI" id="CHEBI:173112"/>
        <dbReference type="EC" id="2.7.7.7"/>
    </reaction>
</comment>
<dbReference type="Gene3D" id="1.10.287.690">
    <property type="entry name" value="Helix hairpin bin"/>
    <property type="match status" value="1"/>
</dbReference>
<keyword evidence="5" id="KW-0239">DNA-directed DNA polymerase</keyword>
<dbReference type="Gene3D" id="1.10.132.60">
    <property type="entry name" value="DNA polymerase family B, C-terminal domain"/>
    <property type="match status" value="1"/>
</dbReference>
<dbReference type="SUPFAM" id="SSF53098">
    <property type="entry name" value="Ribonuclease H-like"/>
    <property type="match status" value="1"/>
</dbReference>
<feature type="domain" description="DNA-directed DNA polymerase family B exonuclease" evidence="9">
    <location>
        <begin position="149"/>
        <end position="232"/>
    </location>
</feature>
<evidence type="ECO:0000256" key="6">
    <source>
        <dbReference type="ARBA" id="ARBA00023125"/>
    </source>
</evidence>
<feature type="domain" description="DNA-directed DNA polymerase family B multifunctional" evidence="8">
    <location>
        <begin position="661"/>
        <end position="1151"/>
    </location>
</feature>
<dbReference type="InterPro" id="IPR012337">
    <property type="entry name" value="RNaseH-like_sf"/>
</dbReference>
<name>A0A6C0B8X1_9ZZZZ</name>
<dbReference type="InterPro" id="IPR050240">
    <property type="entry name" value="DNA_pol_type-B"/>
</dbReference>
<evidence type="ECO:0000256" key="7">
    <source>
        <dbReference type="ARBA" id="ARBA00049244"/>
    </source>
</evidence>
<dbReference type="AlphaFoldDB" id="A0A6C0B8X1"/>
<dbReference type="GO" id="GO:0045004">
    <property type="term" value="P:DNA replication proofreading"/>
    <property type="evidence" value="ECO:0007669"/>
    <property type="project" value="TreeGrafter"/>
</dbReference>
<dbReference type="SMART" id="SM00486">
    <property type="entry name" value="POLBc"/>
    <property type="match status" value="1"/>
</dbReference>
<dbReference type="InterPro" id="IPR006134">
    <property type="entry name" value="DNA-dir_DNA_pol_B_multi_dom"/>
</dbReference>
<dbReference type="Gene3D" id="3.30.342.10">
    <property type="entry name" value="DNA Polymerase, chain B, domain 1"/>
    <property type="match status" value="1"/>
</dbReference>
<organism evidence="10">
    <name type="scientific">viral metagenome</name>
    <dbReference type="NCBI Taxonomy" id="1070528"/>
    <lineage>
        <taxon>unclassified sequences</taxon>
        <taxon>metagenomes</taxon>
        <taxon>organismal metagenomes</taxon>
    </lineage>
</organism>
<keyword evidence="4" id="KW-0548">Nucleotidyltransferase</keyword>
<dbReference type="GO" id="GO:0003677">
    <property type="term" value="F:DNA binding"/>
    <property type="evidence" value="ECO:0007669"/>
    <property type="project" value="UniProtKB-KW"/>
</dbReference>
<evidence type="ECO:0000256" key="1">
    <source>
        <dbReference type="ARBA" id="ARBA00005755"/>
    </source>
</evidence>
<evidence type="ECO:0000256" key="3">
    <source>
        <dbReference type="ARBA" id="ARBA00022679"/>
    </source>
</evidence>
<evidence type="ECO:0000256" key="5">
    <source>
        <dbReference type="ARBA" id="ARBA00022932"/>
    </source>
</evidence>
<reference evidence="10" key="1">
    <citation type="journal article" date="2020" name="Nature">
        <title>Giant virus diversity and host interactions through global metagenomics.</title>
        <authorList>
            <person name="Schulz F."/>
            <person name="Roux S."/>
            <person name="Paez-Espino D."/>
            <person name="Jungbluth S."/>
            <person name="Walsh D.A."/>
            <person name="Denef V.J."/>
            <person name="McMahon K.D."/>
            <person name="Konstantinidis K.T."/>
            <person name="Eloe-Fadrosh E.A."/>
            <person name="Kyrpides N.C."/>
            <person name="Woyke T."/>
        </authorList>
    </citation>
    <scope>NUCLEOTIDE SEQUENCE</scope>
    <source>
        <strain evidence="10">GVMAG-M-3300010158-55</strain>
    </source>
</reference>
<dbReference type="PANTHER" id="PTHR10322:SF23">
    <property type="entry name" value="DNA POLYMERASE DELTA CATALYTIC SUBUNIT"/>
    <property type="match status" value="1"/>
</dbReference>
<protein>
    <recommendedName>
        <fullName evidence="2">DNA-directed DNA polymerase</fullName>
        <ecNumber evidence="2">2.7.7.7</ecNumber>
    </recommendedName>
</protein>